<dbReference type="InterPro" id="IPR053888">
    <property type="entry name" value="MRM3-like_sub_bind"/>
</dbReference>
<dbReference type="STRING" id="1123307.GCA_000380065_00057"/>
<dbReference type="GO" id="GO:0032259">
    <property type="term" value="P:methylation"/>
    <property type="evidence" value="ECO:0007669"/>
    <property type="project" value="UniProtKB-KW"/>
</dbReference>
<dbReference type="SUPFAM" id="SSF55315">
    <property type="entry name" value="L30e-like"/>
    <property type="match status" value="1"/>
</dbReference>
<dbReference type="InterPro" id="IPR029026">
    <property type="entry name" value="tRNA_m1G_MTases_N"/>
</dbReference>
<dbReference type="Proteomes" id="UP000254634">
    <property type="component" value="Unassembled WGS sequence"/>
</dbReference>
<dbReference type="InterPro" id="IPR051259">
    <property type="entry name" value="rRNA_Methyltransferase"/>
</dbReference>
<accession>A0A380KXM8</accession>
<dbReference type="AlphaFoldDB" id="A0A380KXM8"/>
<dbReference type="GO" id="GO:0005737">
    <property type="term" value="C:cytoplasm"/>
    <property type="evidence" value="ECO:0007669"/>
    <property type="project" value="UniProtKB-ARBA"/>
</dbReference>
<proteinExistence type="inferred from homology"/>
<dbReference type="Gene3D" id="3.40.1280.10">
    <property type="match status" value="1"/>
</dbReference>
<organism evidence="5 6">
    <name type="scientific">Streptococcus massiliensis</name>
    <dbReference type="NCBI Taxonomy" id="313439"/>
    <lineage>
        <taxon>Bacteria</taxon>
        <taxon>Bacillati</taxon>
        <taxon>Bacillota</taxon>
        <taxon>Bacilli</taxon>
        <taxon>Lactobacillales</taxon>
        <taxon>Streptococcaceae</taxon>
        <taxon>Streptococcus</taxon>
    </lineage>
</organism>
<dbReference type="Pfam" id="PF22435">
    <property type="entry name" value="MRM3-like_sub_bind"/>
    <property type="match status" value="1"/>
</dbReference>
<evidence type="ECO:0000313" key="5">
    <source>
        <dbReference type="EMBL" id="SUN76713.1"/>
    </source>
</evidence>
<dbReference type="InterPro" id="IPR001537">
    <property type="entry name" value="SpoU_MeTrfase"/>
</dbReference>
<gene>
    <name evidence="5" type="ORF">NCTC13765_01211</name>
</gene>
<dbReference type="SMART" id="SM00967">
    <property type="entry name" value="SpoU_sub_bind"/>
    <property type="match status" value="1"/>
</dbReference>
<protein>
    <submittedName>
        <fullName evidence="5">Putative rRNA methylase</fullName>
        <ecNumber evidence="5">2.1.1.-</ecNumber>
    </submittedName>
</protein>
<dbReference type="Gene3D" id="3.30.1330.30">
    <property type="match status" value="1"/>
</dbReference>
<evidence type="ECO:0000313" key="6">
    <source>
        <dbReference type="Proteomes" id="UP000254634"/>
    </source>
</evidence>
<keyword evidence="2 5" id="KW-0489">Methyltransferase</keyword>
<dbReference type="GO" id="GO:0006396">
    <property type="term" value="P:RNA processing"/>
    <property type="evidence" value="ECO:0007669"/>
    <property type="project" value="InterPro"/>
</dbReference>
<evidence type="ECO:0000256" key="3">
    <source>
        <dbReference type="ARBA" id="ARBA00022679"/>
    </source>
</evidence>
<dbReference type="Pfam" id="PF00588">
    <property type="entry name" value="SpoU_methylase"/>
    <property type="match status" value="1"/>
</dbReference>
<reference evidence="5" key="1">
    <citation type="submission" date="2018-06" db="EMBL/GenBank/DDBJ databases">
        <authorList>
            <consortium name="Pathogen Informatics"/>
            <person name="Doyle S."/>
        </authorList>
    </citation>
    <scope>NUCLEOTIDE SEQUENCE [LARGE SCALE GENOMIC DNA]</scope>
    <source>
        <strain evidence="5">NCTC13765</strain>
    </source>
</reference>
<feature type="domain" description="RNA 2-O ribose methyltransferase substrate binding" evidence="4">
    <location>
        <begin position="38"/>
        <end position="104"/>
    </location>
</feature>
<keyword evidence="6" id="KW-1185">Reference proteome</keyword>
<sequence length="255" mass="28161">MTSVWYNGSMTIITSKANPLVKKAKKLQEKKHRKASYLIEGWHLFEEALANGAEILSIFALVDYEERLANFSRVHWVAENVLADLADSKTPQGIVAEIAFGEQKVPEALSGKWLMLEDVQDPGNVGTMIRTADAAGFDGVIISNRTADIYNMKTLRSMQGSHFHLPIYRMQLPNFLTCAKSSHLPILATTLSKQSIDYQEVDKMTDFVLVMGNEGQGISQQMAENADQLLHISMKGQAESLNVAVAAGILMFALS</sequence>
<dbReference type="PANTHER" id="PTHR43191:SF2">
    <property type="entry name" value="RRNA METHYLTRANSFERASE 3, MITOCHONDRIAL"/>
    <property type="match status" value="1"/>
</dbReference>
<dbReference type="InterPro" id="IPR029028">
    <property type="entry name" value="Alpha/beta_knot_MTases"/>
</dbReference>
<name>A0A380KXM8_9STRE</name>
<dbReference type="EC" id="2.1.1.-" evidence="5"/>
<keyword evidence="3 5" id="KW-0808">Transferase</keyword>
<dbReference type="SUPFAM" id="SSF75217">
    <property type="entry name" value="alpha/beta knot"/>
    <property type="match status" value="1"/>
</dbReference>
<dbReference type="CDD" id="cd18095">
    <property type="entry name" value="SpoU-like_rRNA-MTase"/>
    <property type="match status" value="1"/>
</dbReference>
<comment type="similarity">
    <text evidence="1">Belongs to the class IV-like SAM-binding methyltransferase superfamily. RNA methyltransferase TrmH family.</text>
</comment>
<evidence type="ECO:0000256" key="2">
    <source>
        <dbReference type="ARBA" id="ARBA00022603"/>
    </source>
</evidence>
<dbReference type="GO" id="GO:0008173">
    <property type="term" value="F:RNA methyltransferase activity"/>
    <property type="evidence" value="ECO:0007669"/>
    <property type="project" value="InterPro"/>
</dbReference>
<dbReference type="InterPro" id="IPR013123">
    <property type="entry name" value="SpoU_subst-bd"/>
</dbReference>
<dbReference type="EMBL" id="UHFR01000005">
    <property type="protein sequence ID" value="SUN76713.1"/>
    <property type="molecule type" value="Genomic_DNA"/>
</dbReference>
<dbReference type="InterPro" id="IPR029064">
    <property type="entry name" value="Ribosomal_eL30-like_sf"/>
</dbReference>
<dbReference type="GO" id="GO:0003723">
    <property type="term" value="F:RNA binding"/>
    <property type="evidence" value="ECO:0007669"/>
    <property type="project" value="InterPro"/>
</dbReference>
<dbReference type="PANTHER" id="PTHR43191">
    <property type="entry name" value="RRNA METHYLTRANSFERASE 3"/>
    <property type="match status" value="1"/>
</dbReference>
<evidence type="ECO:0000259" key="4">
    <source>
        <dbReference type="SMART" id="SM00967"/>
    </source>
</evidence>
<evidence type="ECO:0000256" key="1">
    <source>
        <dbReference type="ARBA" id="ARBA00007228"/>
    </source>
</evidence>